<dbReference type="CDD" id="cd10527">
    <property type="entry name" value="SET_LSMT"/>
    <property type="match status" value="1"/>
</dbReference>
<comment type="caution">
    <text evidence="2">The sequence shown here is derived from an EMBL/GenBank/DDBJ whole genome shotgun (WGS) entry which is preliminary data.</text>
</comment>
<dbReference type="EMBL" id="JABFCT010000006">
    <property type="protein sequence ID" value="KAF5875196.1"/>
    <property type="molecule type" value="Genomic_DNA"/>
</dbReference>
<dbReference type="PROSITE" id="PS50280">
    <property type="entry name" value="SET"/>
    <property type="match status" value="1"/>
</dbReference>
<dbReference type="RefSeq" id="XP_037194142.1">
    <property type="nucleotide sequence ID" value="XM_037334055.1"/>
</dbReference>
<evidence type="ECO:0000313" key="3">
    <source>
        <dbReference type="Proteomes" id="UP000531561"/>
    </source>
</evidence>
<dbReference type="PANTHER" id="PTHR13271">
    <property type="entry name" value="UNCHARACTERIZED PUTATIVE METHYLTRANSFERASE"/>
    <property type="match status" value="1"/>
</dbReference>
<dbReference type="GO" id="GO:0005634">
    <property type="term" value="C:nucleus"/>
    <property type="evidence" value="ECO:0007669"/>
    <property type="project" value="TreeGrafter"/>
</dbReference>
<dbReference type="PANTHER" id="PTHR13271:SF76">
    <property type="entry name" value="SET DOMAIN-CONTAINING PROTEIN 8"/>
    <property type="match status" value="1"/>
</dbReference>
<dbReference type="SUPFAM" id="SSF82199">
    <property type="entry name" value="SET domain"/>
    <property type="match status" value="1"/>
</dbReference>
<dbReference type="Proteomes" id="UP000531561">
    <property type="component" value="Unassembled WGS sequence"/>
</dbReference>
<dbReference type="InterPro" id="IPR050600">
    <property type="entry name" value="SETD3_SETD6_MTase"/>
</dbReference>
<dbReference type="OrthoDB" id="441812at2759"/>
<gene>
    <name evidence="2" type="ORF">Bfra_003649</name>
</gene>
<name>A0A8H6AX49_9HELO</name>
<dbReference type="InterPro" id="IPR001214">
    <property type="entry name" value="SET_dom"/>
</dbReference>
<keyword evidence="3" id="KW-1185">Reference proteome</keyword>
<dbReference type="GeneID" id="59257747"/>
<evidence type="ECO:0000259" key="1">
    <source>
        <dbReference type="PROSITE" id="PS50280"/>
    </source>
</evidence>
<feature type="domain" description="SET" evidence="1">
    <location>
        <begin position="239"/>
        <end position="362"/>
    </location>
</feature>
<dbReference type="GO" id="GO:0016279">
    <property type="term" value="F:protein-lysine N-methyltransferase activity"/>
    <property type="evidence" value="ECO:0007669"/>
    <property type="project" value="TreeGrafter"/>
</dbReference>
<proteinExistence type="predicted"/>
<dbReference type="AlphaFoldDB" id="A0A8H6AX49"/>
<dbReference type="InterPro" id="IPR046341">
    <property type="entry name" value="SET_dom_sf"/>
</dbReference>
<organism evidence="2 3">
    <name type="scientific">Botrytis fragariae</name>
    <dbReference type="NCBI Taxonomy" id="1964551"/>
    <lineage>
        <taxon>Eukaryota</taxon>
        <taxon>Fungi</taxon>
        <taxon>Dikarya</taxon>
        <taxon>Ascomycota</taxon>
        <taxon>Pezizomycotina</taxon>
        <taxon>Leotiomycetes</taxon>
        <taxon>Helotiales</taxon>
        <taxon>Sclerotiniaceae</taxon>
        <taxon>Botrytis</taxon>
    </lineage>
</organism>
<reference evidence="2 3" key="1">
    <citation type="journal article" date="2020" name="Phytopathology">
        <title>A high-quality genome resource of Botrytis fragariae, a new and rapidly spreading fungal pathogen causing strawberry gray mold in the U.S.A.</title>
        <authorList>
            <person name="Wu Y."/>
            <person name="Saski C.A."/>
            <person name="Schnabel G."/>
            <person name="Xiao S."/>
            <person name="Hu M."/>
        </authorList>
    </citation>
    <scope>NUCLEOTIDE SEQUENCE [LARGE SCALE GENOMIC DNA]</scope>
    <source>
        <strain evidence="2 3">BVB16</strain>
    </source>
</reference>
<sequence length="583" mass="65981">MMNGGESINCPNLEWRNRVRPFHRLLAEQLIFWRQEQLNDRNCNTITNKQALDYCPSLFQKSNESYSSKLISNTFTTTLNTHPTKMLFSPLPLSSLPAWCKLNNVDFLDTIVSSSKICLQGENTSLPNGIITTKTLSSVDAHDLPTLLDIPSDLVLGKDFLLEMERVDSHFKQLREAVGGKSIREDAKLFLLLQMTIARNNTYVQPETALNIGVNNPWSEYIRFLPEKIPVPTMWTEEEKTLLNGTSLENSLANKMIALSRDFENLREKTIQIPWCHSCWWKEDGPLQPLLLSDWIRVDAWYRSRSLEIETGEEVMVPVLDMVNHSFTPNAHWEHTSNGNALLVLVPDILLDEGSEITISYGVKSDAETLFNYGFIDSEVPLTSLILEVEPIASDPLRVAKVAAFGKRPSVRIFGHSNGETSWDCPFVYLSCLNEEDGLEFKTVQKVDGSQSLKVFWQGVDVTESTDHFERLISGHEREDILKFRALNLMRDRIELQLERLQASEEIVETLLDGEMVDPNTQANALELRQIETDVLGVAYGAINDEISNLSKVSSISQLLTSVQVDAKHDDPSAESNEEDDFS</sequence>
<dbReference type="Gene3D" id="3.90.1410.10">
    <property type="entry name" value="set domain protein methyltransferase, domain 1"/>
    <property type="match status" value="1"/>
</dbReference>
<evidence type="ECO:0000313" key="2">
    <source>
        <dbReference type="EMBL" id="KAF5875196.1"/>
    </source>
</evidence>
<accession>A0A8H6AX49</accession>
<protein>
    <submittedName>
        <fullName evidence="2">Putative set domain-containing protein</fullName>
    </submittedName>
</protein>